<dbReference type="Proteomes" id="UP000664169">
    <property type="component" value="Unassembled WGS sequence"/>
</dbReference>
<evidence type="ECO:0000259" key="3">
    <source>
        <dbReference type="Pfam" id="PF24554"/>
    </source>
</evidence>
<dbReference type="InterPro" id="IPR056023">
    <property type="entry name" value="DUF7603"/>
</dbReference>
<evidence type="ECO:0000256" key="2">
    <source>
        <dbReference type="SAM" id="MobiDB-lite"/>
    </source>
</evidence>
<comment type="caution">
    <text evidence="4">The sequence shown here is derived from an EMBL/GenBank/DDBJ whole genome shotgun (WGS) entry which is preliminary data.</text>
</comment>
<feature type="compositionally biased region" description="Polar residues" evidence="2">
    <location>
        <begin position="333"/>
        <end position="350"/>
    </location>
</feature>
<evidence type="ECO:0000313" key="4">
    <source>
        <dbReference type="EMBL" id="CAF9910343.1"/>
    </source>
</evidence>
<evidence type="ECO:0000256" key="1">
    <source>
        <dbReference type="SAM" id="Coils"/>
    </source>
</evidence>
<dbReference type="AlphaFoldDB" id="A0A8H3I9S9"/>
<feature type="coiled-coil region" evidence="1">
    <location>
        <begin position="779"/>
        <end position="838"/>
    </location>
</feature>
<feature type="compositionally biased region" description="Polar residues" evidence="2">
    <location>
        <begin position="1"/>
        <end position="25"/>
    </location>
</feature>
<dbReference type="OrthoDB" id="5395440at2759"/>
<keyword evidence="5" id="KW-1185">Reference proteome</keyword>
<feature type="compositionally biased region" description="Low complexity" evidence="2">
    <location>
        <begin position="863"/>
        <end position="880"/>
    </location>
</feature>
<evidence type="ECO:0000313" key="5">
    <source>
        <dbReference type="Proteomes" id="UP000664169"/>
    </source>
</evidence>
<feature type="coiled-coil region" evidence="1">
    <location>
        <begin position="301"/>
        <end position="328"/>
    </location>
</feature>
<accession>A0A8H3I9S9</accession>
<feature type="compositionally biased region" description="Polar residues" evidence="2">
    <location>
        <begin position="69"/>
        <end position="92"/>
    </location>
</feature>
<feature type="region of interest" description="Disordered" evidence="2">
    <location>
        <begin position="856"/>
        <end position="903"/>
    </location>
</feature>
<feature type="compositionally biased region" description="Polar residues" evidence="2">
    <location>
        <begin position="158"/>
        <end position="171"/>
    </location>
</feature>
<dbReference type="Pfam" id="PF24554">
    <property type="entry name" value="DUF7603"/>
    <property type="match status" value="1"/>
</dbReference>
<feature type="compositionally biased region" description="Low complexity" evidence="2">
    <location>
        <begin position="26"/>
        <end position="36"/>
    </location>
</feature>
<proteinExistence type="predicted"/>
<feature type="region of interest" description="Disordered" evidence="2">
    <location>
        <begin position="1"/>
        <end position="93"/>
    </location>
</feature>
<feature type="coiled-coil region" evidence="1">
    <location>
        <begin position="541"/>
        <end position="632"/>
    </location>
</feature>
<feature type="domain" description="DUF7603" evidence="3">
    <location>
        <begin position="722"/>
        <end position="830"/>
    </location>
</feature>
<gene>
    <name evidence="4" type="ORF">GOMPHAMPRED_007055</name>
</gene>
<feature type="compositionally biased region" description="Basic and acidic residues" evidence="2">
    <location>
        <begin position="351"/>
        <end position="374"/>
    </location>
</feature>
<name>A0A8H3I9S9_9LECA</name>
<organism evidence="4 5">
    <name type="scientific">Gomphillus americanus</name>
    <dbReference type="NCBI Taxonomy" id="1940652"/>
    <lineage>
        <taxon>Eukaryota</taxon>
        <taxon>Fungi</taxon>
        <taxon>Dikarya</taxon>
        <taxon>Ascomycota</taxon>
        <taxon>Pezizomycotina</taxon>
        <taxon>Lecanoromycetes</taxon>
        <taxon>OSLEUM clade</taxon>
        <taxon>Ostropomycetidae</taxon>
        <taxon>Ostropales</taxon>
        <taxon>Graphidaceae</taxon>
        <taxon>Gomphilloideae</taxon>
        <taxon>Gomphillus</taxon>
    </lineage>
</organism>
<dbReference type="EMBL" id="CAJPDQ010000005">
    <property type="protein sequence ID" value="CAF9910343.1"/>
    <property type="molecule type" value="Genomic_DNA"/>
</dbReference>
<reference evidence="4" key="1">
    <citation type="submission" date="2021-03" db="EMBL/GenBank/DDBJ databases">
        <authorList>
            <person name="Tagirdzhanova G."/>
        </authorList>
    </citation>
    <scope>NUCLEOTIDE SEQUENCE</scope>
</reference>
<feature type="region of interest" description="Disordered" evidence="2">
    <location>
        <begin position="223"/>
        <end position="255"/>
    </location>
</feature>
<feature type="coiled-coil region" evidence="1">
    <location>
        <begin position="716"/>
        <end position="750"/>
    </location>
</feature>
<feature type="region of interest" description="Disordered" evidence="2">
    <location>
        <begin position="331"/>
        <end position="386"/>
    </location>
</feature>
<protein>
    <recommendedName>
        <fullName evidence="3">DUF7603 domain-containing protein</fullName>
    </recommendedName>
</protein>
<keyword evidence="1" id="KW-0175">Coiled coil</keyword>
<sequence>MNTGPISNSKSGHTTITSLIAPNQDSLSQSRSSPTLSEKRITRKPLPTASPSISSAGKAVAPSPEPFPNLQQPTAPWQQQHTAPASGTSSPNLVVRDLDLFPHGATPNIPQSPGFTPFHKLSPEEARGVIDSLGGDNLLHPVSLYTHERQNTPPNPLVTKNSSWRPPHTAQRSVNMPAKNVAGQLQMPAILTTKNSSPSIPQRQNSSASTKISNFFGWKATQNSASSPIDETSPTTISAGSSLTGSPSGTHATSMSNYPFSSTKAVPPTIDVSRANAGALTILSGGSFPNAPPTPAMSLHVEEMEEELKDLSEELVQSIRREMELEDQLEVLQGSNQRSSDYFSDSGTSARDQDHDSEEGVRRSHRRSQQEKAHVKASVSQRVQEERIKRKALEEHIRTLESQLAQGGPDTSEKLLELQSVLDDSRRRLVEERKQNQNYEDLIGALREDLMQHKNERDNLRDEVVPSLRVRLEGLESEASKHQELVYENARMQQEVASLRAGKINSIPEEGPEAYGLGLTRSVSQRKAAGSISRSNSISKKGQVTESREALAERIKDVEAQRDALHRALRSLLDRQKFQTREQEKRIAQLETERDNAIEASSPRRRGYEKEVKDLRYEINQLRQRAEDALEQKWQCEKGLGGLKMDLDRAEQETSSLRRLLLENDILVPEMSAADLATPNHATSASLERAYRELRAAQKTSLEKLRSLNGIDGVDNTKAKEAIDTLLKSMSDAEAERDFAQKRAATFRAQAESLQSANEFHDAENVSLANQLQASATRTNRLNAQVRQQLEANSELRERLAEAVGKGEREQQQSTSRINMLQSKLKVLEDKLMLAQQQSEESIALHEEDVRVIRKSNNSQLQRLRPSRSNSARNSRLLPLKSPKSPMYPRSPRLDRTTSGPGMSMPEALRTEFLESRVKALESALAEADNEMSEVVQRMNAAQIEVAELQSARDEAMRQTRLLQNKIVAEMQAMSQ</sequence>
<feature type="region of interest" description="Disordered" evidence="2">
    <location>
        <begin position="147"/>
        <end position="171"/>
    </location>
</feature>
<feature type="coiled-coil region" evidence="1">
    <location>
        <begin position="911"/>
        <end position="966"/>
    </location>
</feature>